<organism evidence="2 3">
    <name type="scientific">Mycolicibacterium gilvum</name>
    <dbReference type="NCBI Taxonomy" id="1804"/>
    <lineage>
        <taxon>Bacteria</taxon>
        <taxon>Bacillati</taxon>
        <taxon>Actinomycetota</taxon>
        <taxon>Actinomycetes</taxon>
        <taxon>Mycobacteriales</taxon>
        <taxon>Mycobacteriaceae</taxon>
        <taxon>Mycolicibacterium</taxon>
    </lineage>
</organism>
<dbReference type="Proteomes" id="UP000254291">
    <property type="component" value="Unassembled WGS sequence"/>
</dbReference>
<feature type="region of interest" description="Disordered" evidence="1">
    <location>
        <begin position="1"/>
        <end position="34"/>
    </location>
</feature>
<sequence>MVIDVTESPDNPESGPGEPAARVETPTAHPGSTVAPTRGLFLVGGVIKQSITTTDAHVVREHLSSLLQVKNLVVLLGSGASFHLGSPQTRNLSNQKVLELITSAGGAASGTDAALLSVINPSDNGDLEQLLNGLQLATSLARQAGQGSVALGTGGDAKTYPNEQVESLRRSINRALADACRLPAETATLEPPFDSDPLRAHRTFLSRIVRSRRSNLPRPRIFTTNYDLVIERALDELGFPYIDGFSGTVDRRLNLAYYGLDFHRVETTTQTVVARAEGALYLHKVHGSLNWRSSVERDPLTGLESLEVRQSADAAVGDDLVLIYPTAAKESDSLAYPYSDLLRLLGDAVQQEDTAILAVGYGFADPHINRLLLRSLASNPALNVFVADPKAVLSDEDLVTVTDNADALGGSLAETGVTPKSTAIAALAMGADSRIAVLTGDFGKFSELAELMPDTGTQGSVSPPAAITSLIEALERATSRVTPPLAGDDGP</sequence>
<evidence type="ECO:0000256" key="1">
    <source>
        <dbReference type="SAM" id="MobiDB-lite"/>
    </source>
</evidence>
<dbReference type="EMBL" id="UGQM01000002">
    <property type="protein sequence ID" value="SUE32522.1"/>
    <property type="molecule type" value="Genomic_DNA"/>
</dbReference>
<dbReference type="AlphaFoldDB" id="A0A379MPG9"/>
<reference evidence="2 3" key="1">
    <citation type="submission" date="2018-06" db="EMBL/GenBank/DDBJ databases">
        <authorList>
            <consortium name="Pathogen Informatics"/>
            <person name="Doyle S."/>
        </authorList>
    </citation>
    <scope>NUCLEOTIDE SEQUENCE [LARGE SCALE GENOMIC DNA]</scope>
    <source>
        <strain evidence="2 3">NCTC10742</strain>
    </source>
</reference>
<accession>A0A379MPG9</accession>
<proteinExistence type="predicted"/>
<evidence type="ECO:0000313" key="3">
    <source>
        <dbReference type="Proteomes" id="UP000254291"/>
    </source>
</evidence>
<gene>
    <name evidence="2" type="ORF">NCTC10742_05885</name>
</gene>
<protein>
    <submittedName>
        <fullName evidence="2">Uncharacterized protein</fullName>
    </submittedName>
</protein>
<name>A0A379MPG9_9MYCO</name>
<evidence type="ECO:0000313" key="2">
    <source>
        <dbReference type="EMBL" id="SUE32522.1"/>
    </source>
</evidence>
<dbReference type="Pfam" id="PF13289">
    <property type="entry name" value="SIR2_2"/>
    <property type="match status" value="1"/>
</dbReference>